<feature type="compositionally biased region" description="Polar residues" evidence="1">
    <location>
        <begin position="12"/>
        <end position="21"/>
    </location>
</feature>
<feature type="region of interest" description="Disordered" evidence="1">
    <location>
        <begin position="1371"/>
        <end position="1420"/>
    </location>
</feature>
<feature type="compositionally biased region" description="Basic and acidic residues" evidence="1">
    <location>
        <begin position="1"/>
        <end position="10"/>
    </location>
</feature>
<dbReference type="STRING" id="1245769.A0A0C7N3Y8"/>
<gene>
    <name evidence="2" type="ORF">LALA0_S01e05182g</name>
</gene>
<dbReference type="GeneID" id="34683570"/>
<feature type="region of interest" description="Disordered" evidence="1">
    <location>
        <begin position="1228"/>
        <end position="1292"/>
    </location>
</feature>
<feature type="compositionally biased region" description="Acidic residues" evidence="1">
    <location>
        <begin position="1234"/>
        <end position="1252"/>
    </location>
</feature>
<reference evidence="2 3" key="1">
    <citation type="submission" date="2014-12" db="EMBL/GenBank/DDBJ databases">
        <authorList>
            <person name="Neuveglise Cecile"/>
        </authorList>
    </citation>
    <scope>NUCLEOTIDE SEQUENCE [LARGE SCALE GENOMIC DNA]</scope>
    <source>
        <strain evidence="2 3">CBS 12615</strain>
    </source>
</reference>
<feature type="compositionally biased region" description="Basic and acidic residues" evidence="1">
    <location>
        <begin position="291"/>
        <end position="302"/>
    </location>
</feature>
<feature type="compositionally biased region" description="Basic residues" evidence="1">
    <location>
        <begin position="1402"/>
        <end position="1420"/>
    </location>
</feature>
<feature type="compositionally biased region" description="Basic and acidic residues" evidence="1">
    <location>
        <begin position="1029"/>
        <end position="1042"/>
    </location>
</feature>
<feature type="region of interest" description="Disordered" evidence="1">
    <location>
        <begin position="183"/>
        <end position="302"/>
    </location>
</feature>
<name>A0A0C7N3Y8_9SACH</name>
<proteinExistence type="predicted"/>
<dbReference type="OrthoDB" id="4070768at2759"/>
<evidence type="ECO:0000313" key="3">
    <source>
        <dbReference type="Proteomes" id="UP000054304"/>
    </source>
</evidence>
<feature type="region of interest" description="Disordered" evidence="1">
    <location>
        <begin position="1"/>
        <end position="21"/>
    </location>
</feature>
<feature type="region of interest" description="Disordered" evidence="1">
    <location>
        <begin position="1029"/>
        <end position="1095"/>
    </location>
</feature>
<feature type="compositionally biased region" description="Polar residues" evidence="1">
    <location>
        <begin position="1255"/>
        <end position="1274"/>
    </location>
</feature>
<feature type="compositionally biased region" description="Basic and acidic residues" evidence="1">
    <location>
        <begin position="534"/>
        <end position="551"/>
    </location>
</feature>
<feature type="compositionally biased region" description="Basic and acidic residues" evidence="1">
    <location>
        <begin position="757"/>
        <end position="769"/>
    </location>
</feature>
<organism evidence="2 3">
    <name type="scientific">Lachancea lanzarotensis</name>
    <dbReference type="NCBI Taxonomy" id="1245769"/>
    <lineage>
        <taxon>Eukaryota</taxon>
        <taxon>Fungi</taxon>
        <taxon>Dikarya</taxon>
        <taxon>Ascomycota</taxon>
        <taxon>Saccharomycotina</taxon>
        <taxon>Saccharomycetes</taxon>
        <taxon>Saccharomycetales</taxon>
        <taxon>Saccharomycetaceae</taxon>
        <taxon>Lachancea</taxon>
    </lineage>
</organism>
<feature type="compositionally biased region" description="Acidic residues" evidence="1">
    <location>
        <begin position="189"/>
        <end position="208"/>
    </location>
</feature>
<protein>
    <submittedName>
        <fullName evidence="2">LALA0S01e05182g1_1</fullName>
    </submittedName>
</protein>
<feature type="compositionally biased region" description="Basic and acidic residues" evidence="1">
    <location>
        <begin position="420"/>
        <end position="437"/>
    </location>
</feature>
<feature type="region of interest" description="Disordered" evidence="1">
    <location>
        <begin position="757"/>
        <end position="796"/>
    </location>
</feature>
<dbReference type="RefSeq" id="XP_022626441.1">
    <property type="nucleotide sequence ID" value="XM_022774334.1"/>
</dbReference>
<feature type="compositionally biased region" description="Polar residues" evidence="1">
    <location>
        <begin position="209"/>
        <end position="222"/>
    </location>
</feature>
<dbReference type="HOGENOM" id="CLU_253128_0_0_1"/>
<feature type="region of interest" description="Disordered" evidence="1">
    <location>
        <begin position="966"/>
        <end position="1010"/>
    </location>
</feature>
<evidence type="ECO:0000256" key="1">
    <source>
        <dbReference type="SAM" id="MobiDB-lite"/>
    </source>
</evidence>
<feature type="compositionally biased region" description="Acidic residues" evidence="1">
    <location>
        <begin position="970"/>
        <end position="979"/>
    </location>
</feature>
<dbReference type="EMBL" id="LN736360">
    <property type="protein sequence ID" value="CEP60196.1"/>
    <property type="molecule type" value="Genomic_DNA"/>
</dbReference>
<dbReference type="Proteomes" id="UP000054304">
    <property type="component" value="Unassembled WGS sequence"/>
</dbReference>
<evidence type="ECO:0000313" key="2">
    <source>
        <dbReference type="EMBL" id="CEP60196.1"/>
    </source>
</evidence>
<accession>A0A0C7N3Y8</accession>
<sequence>MVSEEQHYLENENYQRYSSPQQTLLPKKRFVRYNSVLRRRGPLNDDRLLEKRVSKPNKEKSGSPDSLEALQWAQKFISRGRSLLKTVSNEDKQFQRELEQNKIRTKAHEKCISGLLQDVVETEDIDAVGNGDRFADSQHYGTDTSFKNYDETMNASLAFTDLATPNNYTGEPFEVRDNNQVFGESHEGESEEDDEEDDDGEGEEEEENYQTYRSGSHSNQASDSDDDDVIEILSTEESADERPLSSATQLHEDRDQSSSEIQDDSASDSNQSETSEEDEKGLFHSDSGSEVQEHHGPSLQHAEKAVLAANVYSATGNIAPFDSYDEPRSELLNHIDPGLKCEESSFNSGEDHDEAGVVLDVEDYVEEESGAFDSCNLPHLNTHGIAPAFNLVEKENEASSAISQEEEESWGSQENLDSDASERTAAEFGDRESHDFQEMVEQNSSEGEVDLDPENGDKDACVQGSNEFIDRDAPISSEAAVNYDYTNIARDAFNQRDAVDTIASNFASPAILDSDTANAHVSDESNEPLETQESETHRLSHASDNEVHNQEYEYNNEGSDAESGNLLIEEVDEEMERQTSEEDRADDENCDSVKDDGFQSSTSEPPQDEVEILESDSVKEMSPRNFAVDKEVGMQSSTFLAPVESSFHFENNADQTITTTVGDTTYFSCGEDAGHQSILRGMQLDENKAASDASNAKYKLVYSESLYSESENDDSDDKVKSDLTDYVSAFASDPFSVTNLDAQLRIVKEMIGGLEEASQKKVTSDRAESTRTLSACGSEAHSSPHLVSNPHVTPEDVDLDKAKTDIKENTHGDSDVLKVGAATVQSLGTESQFSSDVDENIERSLNTHPISHNSEEQTTHGDVNFRGVDALETPDVPPAAKEAVNSNNEGFTKSSEQLAVFELNENDHPLQDRQEDSGIQGSILVEEIVDEREIYATIHTEPDVSIAGSEREPSVFALSNVLETSSLGDADFDPLDNFEDQGVGESPKMDDSGGSENSLSAGDLEGSFDTAKSEHMHVVESDLSAFEELREKPDSNENDSKTLSESVPLDSGEIEPSGRGEQFGVENENDERDTECTPVFGTLEPQDSDSRSTVSTSFYEVTTGGDVGSLKRTHDNEVEENPLKKRNFLKSTLESTSDRISRAKAIITDVPGKVKLLKFIPQQSSKLVRNAVVIGTVLAHRPITFTNSLKAAVGDVTERAERRITTSLRNELRALKAKTYNERLLQSLEHLDSASDESESEDETSAEEEEELLTPNFSDQTDTSIATGEFTDSTFRGFDDSFEGSADESNMPHVYQETTLRVNQPEITDRNIISLKEENASTGSTGIKQDEDAFSSQHENAVSGFDNSSAGFDDFSINPSTLEIDNSISLINTPGESYYSSTESSDDDSDFSTSTGLPRNALSRRKVRKRVSKRGRKTRV</sequence>
<feature type="region of interest" description="Disordered" evidence="1">
    <location>
        <begin position="509"/>
        <end position="622"/>
    </location>
</feature>
<keyword evidence="3" id="KW-1185">Reference proteome</keyword>
<feature type="region of interest" description="Disordered" evidence="1">
    <location>
        <begin position="396"/>
        <end position="469"/>
    </location>
</feature>
<feature type="compositionally biased region" description="Acidic residues" evidence="1">
    <location>
        <begin position="524"/>
        <end position="533"/>
    </location>
</feature>